<organism evidence="2 3">
    <name type="scientific">Fusarium fujikuroi</name>
    <name type="common">Bakanae and foot rot disease fungus</name>
    <name type="synonym">Gibberella fujikuroi</name>
    <dbReference type="NCBI Taxonomy" id="5127"/>
    <lineage>
        <taxon>Eukaryota</taxon>
        <taxon>Fungi</taxon>
        <taxon>Dikarya</taxon>
        <taxon>Ascomycota</taxon>
        <taxon>Pezizomycotina</taxon>
        <taxon>Sordariomycetes</taxon>
        <taxon>Hypocreomycetidae</taxon>
        <taxon>Hypocreales</taxon>
        <taxon>Nectriaceae</taxon>
        <taxon>Fusarium</taxon>
        <taxon>Fusarium fujikuroi species complex</taxon>
    </lineage>
</organism>
<dbReference type="AlphaFoldDB" id="A0A9Q9UEI0"/>
<dbReference type="Proteomes" id="UP000760494">
    <property type="component" value="Unassembled WGS sequence"/>
</dbReference>
<feature type="region of interest" description="Disordered" evidence="1">
    <location>
        <begin position="53"/>
        <end position="94"/>
    </location>
</feature>
<accession>A0A9Q9UEI0</accession>
<sequence length="94" mass="10060">MPSIAVGEESGVKAQPGYTRALIGMPSELPDTALQLRCAKEIIYLDSEVRTSRVGDSGTRPLRRARADGKSTDDINYHKVDSSIEAPTLPTGSS</sequence>
<evidence type="ECO:0000313" key="2">
    <source>
        <dbReference type="EMBL" id="VTT73805.1"/>
    </source>
</evidence>
<evidence type="ECO:0000313" key="3">
    <source>
        <dbReference type="Proteomes" id="UP000760494"/>
    </source>
</evidence>
<evidence type="ECO:0000256" key="1">
    <source>
        <dbReference type="SAM" id="MobiDB-lite"/>
    </source>
</evidence>
<gene>
    <name evidence="2" type="ORF">C2S_9273</name>
</gene>
<dbReference type="EMBL" id="CABFJX010000371">
    <property type="protein sequence ID" value="VTT73805.1"/>
    <property type="molecule type" value="Genomic_DNA"/>
</dbReference>
<name>A0A9Q9UEI0_FUSFU</name>
<proteinExistence type="predicted"/>
<reference evidence="2" key="1">
    <citation type="submission" date="2019-05" db="EMBL/GenBank/DDBJ databases">
        <authorList>
            <person name="Piombo E."/>
        </authorList>
    </citation>
    <scope>NUCLEOTIDE SEQUENCE</scope>
    <source>
        <strain evidence="2">C2S</strain>
    </source>
</reference>
<comment type="caution">
    <text evidence="2">The sequence shown here is derived from an EMBL/GenBank/DDBJ whole genome shotgun (WGS) entry which is preliminary data.</text>
</comment>
<protein>
    <submittedName>
        <fullName evidence="2">Uncharacterized protein</fullName>
    </submittedName>
</protein>
<feature type="compositionally biased region" description="Basic and acidic residues" evidence="1">
    <location>
        <begin position="65"/>
        <end position="82"/>
    </location>
</feature>